<evidence type="ECO:0000313" key="3">
    <source>
        <dbReference type="Proteomes" id="UP000239047"/>
    </source>
</evidence>
<dbReference type="PANTHER" id="PTHR43649:SF14">
    <property type="entry name" value="BLR3389 PROTEIN"/>
    <property type="match status" value="1"/>
</dbReference>
<sequence>MYKKKWGLVLATSVLAFSMAACGDDESEESTGSNGTTQIKFINGFTGGDGSYMTKIVDDFNESQDEFEVVQSQEPDHYTKFKSSQYDLVIMHESNLETYIQDQMIQPVSSFLEGAGLSEDEFHPAGLAASTVNDELYGFPLDIHPLTMFFNEEVVSEAPATYEDLVTLNNEAQSSDPNLYALGIPGSGLVEFYINMIAAQNDIDLEQDGYLNFAQEDFADALMIFHDMVFEDEISPAQLGLDGEFQTFMKNPEGGGKQAAIALTGPWYFQAAKEQYGDNLGIGSIPQIGDGTATAGNAHILAVPSNVQDGAVKEGVEAFLGFLYEPENLVNWAESGQTPTHLATLDLVSEDPETYELAAQNLEQLDDYVSMPHVYNYGEQMRYMNEIVFSKLVSEAGLTKEALMTELEMATEEARQFSGQ</sequence>
<protein>
    <recommendedName>
        <fullName evidence="4">ABC transporter substrate-binding protein</fullName>
    </recommendedName>
</protein>
<keyword evidence="3" id="KW-1185">Reference proteome</keyword>
<dbReference type="OrthoDB" id="9768630at2"/>
<accession>A0A2S5G9E7</accession>
<reference evidence="2 3" key="1">
    <citation type="submission" date="2018-02" db="EMBL/GenBank/DDBJ databases">
        <title>Jeotgalibacillus proteolyticum sp. nov. a protease producing bacterium isolated from ocean sediments of Laizhou Bay.</title>
        <authorList>
            <person name="Li Y."/>
        </authorList>
    </citation>
    <scope>NUCLEOTIDE SEQUENCE [LARGE SCALE GENOMIC DNA]</scope>
    <source>
        <strain evidence="2 3">22-7</strain>
    </source>
</reference>
<dbReference type="RefSeq" id="WP_104058613.1">
    <property type="nucleotide sequence ID" value="NZ_PREZ01000005.1"/>
</dbReference>
<dbReference type="Gene3D" id="3.40.190.10">
    <property type="entry name" value="Periplasmic binding protein-like II"/>
    <property type="match status" value="1"/>
</dbReference>
<keyword evidence="1" id="KW-0732">Signal</keyword>
<dbReference type="InterPro" id="IPR006059">
    <property type="entry name" value="SBP"/>
</dbReference>
<dbReference type="InterPro" id="IPR050490">
    <property type="entry name" value="Bact_solute-bd_prot1"/>
</dbReference>
<evidence type="ECO:0000256" key="1">
    <source>
        <dbReference type="SAM" id="SignalP"/>
    </source>
</evidence>
<dbReference type="SUPFAM" id="SSF53850">
    <property type="entry name" value="Periplasmic binding protein-like II"/>
    <property type="match status" value="1"/>
</dbReference>
<evidence type="ECO:0000313" key="2">
    <source>
        <dbReference type="EMBL" id="PPA69620.1"/>
    </source>
</evidence>
<dbReference type="AlphaFoldDB" id="A0A2S5G9E7"/>
<dbReference type="Proteomes" id="UP000239047">
    <property type="component" value="Unassembled WGS sequence"/>
</dbReference>
<dbReference type="EMBL" id="PREZ01000005">
    <property type="protein sequence ID" value="PPA69620.1"/>
    <property type="molecule type" value="Genomic_DNA"/>
</dbReference>
<gene>
    <name evidence="2" type="ORF">C4B60_13815</name>
</gene>
<dbReference type="PANTHER" id="PTHR43649">
    <property type="entry name" value="ARABINOSE-BINDING PROTEIN-RELATED"/>
    <property type="match status" value="1"/>
</dbReference>
<comment type="caution">
    <text evidence="2">The sequence shown here is derived from an EMBL/GenBank/DDBJ whole genome shotgun (WGS) entry which is preliminary data.</text>
</comment>
<proteinExistence type="predicted"/>
<evidence type="ECO:0008006" key="4">
    <source>
        <dbReference type="Google" id="ProtNLM"/>
    </source>
</evidence>
<feature type="chain" id="PRO_5015516948" description="ABC transporter substrate-binding protein" evidence="1">
    <location>
        <begin position="24"/>
        <end position="420"/>
    </location>
</feature>
<dbReference type="Pfam" id="PF13416">
    <property type="entry name" value="SBP_bac_8"/>
    <property type="match status" value="1"/>
</dbReference>
<dbReference type="PROSITE" id="PS51257">
    <property type="entry name" value="PROKAR_LIPOPROTEIN"/>
    <property type="match status" value="1"/>
</dbReference>
<organism evidence="2 3">
    <name type="scientific">Jeotgalibacillus proteolyticus</name>
    <dbReference type="NCBI Taxonomy" id="2082395"/>
    <lineage>
        <taxon>Bacteria</taxon>
        <taxon>Bacillati</taxon>
        <taxon>Bacillota</taxon>
        <taxon>Bacilli</taxon>
        <taxon>Bacillales</taxon>
        <taxon>Caryophanaceae</taxon>
        <taxon>Jeotgalibacillus</taxon>
    </lineage>
</organism>
<feature type="signal peptide" evidence="1">
    <location>
        <begin position="1"/>
        <end position="23"/>
    </location>
</feature>
<name>A0A2S5G9E7_9BACL</name>